<sequence>MSFNPRMSMMGSQPGTNRKQQQQPEPDDAFMMPDAEIATCITEIGVPCTIEDLRKPNPQQVQKMFEHFAYILMNTTRDVVAPAMKAAADEIVGPDSDKLFSADTRDLMGLFVMLRKLLSEQCSITDLSFADIYRPNHARLTKILSYIINFVRFRESQTTVIDKHFDEAERTKLRVQQLYSEKENLEARLMQLQRERATVEKANKEKEAQLAELKPKLRQLDITKDKLQQEWKRCETETERLKEVYEERATSLDNLRQEADKLKPYTLQKPETLETNLRELNATLATERSQIELFERRTRALQTSSDSFTTCATDVQSLTRLLTDLSSDLQKEEDEQAKASRHRDALSERVSSVEDVERQERLLQKQLDSINGRTEKLRRGAEEKSEGARGRMDELQGVHRELVKERGEKGREVERRRVRIEQVEKKMADLKEQIENEVQAAREEYVKMESHIRLYINEMESSIS</sequence>
<evidence type="ECO:0000256" key="2">
    <source>
        <dbReference type="ARBA" id="ARBA00004123"/>
    </source>
</evidence>
<comment type="function">
    <text evidence="1">Acts as a component of the essential kinetochore-associated NDC80 complex, which is required for chromosome segregation and spindle checkpoint activity.</text>
</comment>
<dbReference type="GO" id="GO:0051301">
    <property type="term" value="P:cell division"/>
    <property type="evidence" value="ECO:0007669"/>
    <property type="project" value="UniProtKB-KW"/>
</dbReference>
<evidence type="ECO:0000256" key="11">
    <source>
        <dbReference type="ARBA" id="ARBA00023242"/>
    </source>
</evidence>
<evidence type="ECO:0000256" key="3">
    <source>
        <dbReference type="ARBA" id="ARBA00004629"/>
    </source>
</evidence>
<keyword evidence="13" id="KW-0137">Centromere</keyword>
<gene>
    <name evidence="18" type="ORF">EJ08DRAFT_444102</name>
</gene>
<feature type="coiled-coil region" evidence="14">
    <location>
        <begin position="168"/>
        <end position="244"/>
    </location>
</feature>
<comment type="caution">
    <text evidence="18">The sequence shown here is derived from an EMBL/GenBank/DDBJ whole genome shotgun (WGS) entry which is preliminary data.</text>
</comment>
<reference evidence="18" key="1">
    <citation type="journal article" date="2020" name="Stud. Mycol.">
        <title>101 Dothideomycetes genomes: a test case for predicting lifestyles and emergence of pathogens.</title>
        <authorList>
            <person name="Haridas S."/>
            <person name="Albert R."/>
            <person name="Binder M."/>
            <person name="Bloem J."/>
            <person name="Labutti K."/>
            <person name="Salamov A."/>
            <person name="Andreopoulos B."/>
            <person name="Baker S."/>
            <person name="Barry K."/>
            <person name="Bills G."/>
            <person name="Bluhm B."/>
            <person name="Cannon C."/>
            <person name="Castanera R."/>
            <person name="Culley D."/>
            <person name="Daum C."/>
            <person name="Ezra D."/>
            <person name="Gonzalez J."/>
            <person name="Henrissat B."/>
            <person name="Kuo A."/>
            <person name="Liang C."/>
            <person name="Lipzen A."/>
            <person name="Lutzoni F."/>
            <person name="Magnuson J."/>
            <person name="Mondo S."/>
            <person name="Nolan M."/>
            <person name="Ohm R."/>
            <person name="Pangilinan J."/>
            <person name="Park H.-J."/>
            <person name="Ramirez L."/>
            <person name="Alfaro M."/>
            <person name="Sun H."/>
            <person name="Tritt A."/>
            <person name="Yoshinaga Y."/>
            <person name="Zwiers L.-H."/>
            <person name="Turgeon B."/>
            <person name="Goodwin S."/>
            <person name="Spatafora J."/>
            <person name="Crous P."/>
            <person name="Grigoriev I."/>
        </authorList>
    </citation>
    <scope>NUCLEOTIDE SEQUENCE</scope>
    <source>
        <strain evidence="18">CBS 130266</strain>
    </source>
</reference>
<dbReference type="GO" id="GO:0031262">
    <property type="term" value="C:Ndc80 complex"/>
    <property type="evidence" value="ECO:0007669"/>
    <property type="project" value="InterPro"/>
</dbReference>
<feature type="compositionally biased region" description="Basic and acidic residues" evidence="15">
    <location>
        <begin position="373"/>
        <end position="392"/>
    </location>
</feature>
<evidence type="ECO:0000256" key="12">
    <source>
        <dbReference type="ARBA" id="ARBA00023306"/>
    </source>
</evidence>
<dbReference type="GO" id="GO:0005634">
    <property type="term" value="C:nucleus"/>
    <property type="evidence" value="ECO:0007669"/>
    <property type="project" value="UniProtKB-SubCell"/>
</dbReference>
<keyword evidence="19" id="KW-1185">Reference proteome</keyword>
<dbReference type="InterPro" id="IPR005549">
    <property type="entry name" value="Kinetochore_Nuf2_N"/>
</dbReference>
<evidence type="ECO:0000313" key="18">
    <source>
        <dbReference type="EMBL" id="KAF2423566.1"/>
    </source>
</evidence>
<dbReference type="GO" id="GO:0051315">
    <property type="term" value="P:attachment of mitotic spindle microtubules to kinetochore"/>
    <property type="evidence" value="ECO:0007669"/>
    <property type="project" value="TreeGrafter"/>
</dbReference>
<comment type="similarity">
    <text evidence="4">Belongs to the NUF2 family.</text>
</comment>
<feature type="domain" description="Kinetochore protein Nuf2 N-terminal" evidence="16">
    <location>
        <begin position="31"/>
        <end position="169"/>
    </location>
</feature>
<feature type="compositionally biased region" description="Polar residues" evidence="15">
    <location>
        <begin position="1"/>
        <end position="24"/>
    </location>
</feature>
<dbReference type="OrthoDB" id="8194677at2759"/>
<feature type="compositionally biased region" description="Basic and acidic residues" evidence="15">
    <location>
        <begin position="336"/>
        <end position="352"/>
    </location>
</feature>
<dbReference type="GO" id="GO:0007052">
    <property type="term" value="P:mitotic spindle organization"/>
    <property type="evidence" value="ECO:0007669"/>
    <property type="project" value="TreeGrafter"/>
</dbReference>
<feature type="region of interest" description="Disordered" evidence="15">
    <location>
        <begin position="371"/>
        <end position="392"/>
    </location>
</feature>
<dbReference type="Gene3D" id="1.10.418.60">
    <property type="entry name" value="Ncd80 complex, Nuf2 subunit"/>
    <property type="match status" value="1"/>
</dbReference>
<protein>
    <recommendedName>
        <fullName evidence="5">Probable kinetochore protein NUF2</fullName>
    </recommendedName>
</protein>
<dbReference type="AlphaFoldDB" id="A0A9P4NJ70"/>
<dbReference type="Proteomes" id="UP000800235">
    <property type="component" value="Unassembled WGS sequence"/>
</dbReference>
<feature type="region of interest" description="Disordered" evidence="15">
    <location>
        <begin position="1"/>
        <end position="29"/>
    </location>
</feature>
<keyword evidence="12" id="KW-0131">Cell cycle</keyword>
<evidence type="ECO:0000256" key="7">
    <source>
        <dbReference type="ARBA" id="ARBA00022618"/>
    </source>
</evidence>
<dbReference type="InterPro" id="IPR038275">
    <property type="entry name" value="Nuf2_N_sf"/>
</dbReference>
<dbReference type="InterPro" id="IPR041112">
    <property type="entry name" value="Nuf2_DHR10-like"/>
</dbReference>
<evidence type="ECO:0000256" key="6">
    <source>
        <dbReference type="ARBA" id="ARBA00022454"/>
    </source>
</evidence>
<comment type="subcellular location">
    <subcellularLocation>
        <location evidence="3">Chromosome</location>
        <location evidence="3">Centromere</location>
        <location evidence="3">Kinetochore</location>
    </subcellularLocation>
    <subcellularLocation>
        <location evidence="2">Nucleus</location>
    </subcellularLocation>
</comment>
<dbReference type="PANTHER" id="PTHR21650">
    <property type="entry name" value="MEMBRALIN/KINETOCHORE PROTEIN NUF2"/>
    <property type="match status" value="1"/>
</dbReference>
<evidence type="ECO:0000313" key="19">
    <source>
        <dbReference type="Proteomes" id="UP000800235"/>
    </source>
</evidence>
<name>A0A9P4NJ70_9PEZI</name>
<dbReference type="EMBL" id="MU007080">
    <property type="protein sequence ID" value="KAF2423566.1"/>
    <property type="molecule type" value="Genomic_DNA"/>
</dbReference>
<dbReference type="PANTHER" id="PTHR21650:SF2">
    <property type="entry name" value="KINETOCHORE PROTEIN NUF2"/>
    <property type="match status" value="1"/>
</dbReference>
<dbReference type="Pfam" id="PF03800">
    <property type="entry name" value="Nuf2"/>
    <property type="match status" value="1"/>
</dbReference>
<evidence type="ECO:0000256" key="1">
    <source>
        <dbReference type="ARBA" id="ARBA00002772"/>
    </source>
</evidence>
<feature type="coiled-coil region" evidence="14">
    <location>
        <begin position="413"/>
        <end position="451"/>
    </location>
</feature>
<keyword evidence="11" id="KW-0539">Nucleus</keyword>
<dbReference type="Pfam" id="PF18595">
    <property type="entry name" value="Nuf2_DHR10-like"/>
    <property type="match status" value="1"/>
</dbReference>
<keyword evidence="6" id="KW-0158">Chromosome</keyword>
<evidence type="ECO:0000256" key="8">
    <source>
        <dbReference type="ARBA" id="ARBA00022776"/>
    </source>
</evidence>
<dbReference type="GO" id="GO:0051383">
    <property type="term" value="P:kinetochore organization"/>
    <property type="evidence" value="ECO:0007669"/>
    <property type="project" value="TreeGrafter"/>
</dbReference>
<feature type="domain" description="Nuf2 DHR10-like" evidence="17">
    <location>
        <begin position="282"/>
        <end position="396"/>
    </location>
</feature>
<keyword evidence="8" id="KW-0498">Mitosis</keyword>
<evidence type="ECO:0000256" key="5">
    <source>
        <dbReference type="ARBA" id="ARBA00017594"/>
    </source>
</evidence>
<evidence type="ECO:0000256" key="9">
    <source>
        <dbReference type="ARBA" id="ARBA00022838"/>
    </source>
</evidence>
<evidence type="ECO:0000256" key="10">
    <source>
        <dbReference type="ARBA" id="ARBA00023054"/>
    </source>
</evidence>
<keyword evidence="7" id="KW-0132">Cell division</keyword>
<organism evidence="18 19">
    <name type="scientific">Tothia fuscella</name>
    <dbReference type="NCBI Taxonomy" id="1048955"/>
    <lineage>
        <taxon>Eukaryota</taxon>
        <taxon>Fungi</taxon>
        <taxon>Dikarya</taxon>
        <taxon>Ascomycota</taxon>
        <taxon>Pezizomycotina</taxon>
        <taxon>Dothideomycetes</taxon>
        <taxon>Pleosporomycetidae</taxon>
        <taxon>Venturiales</taxon>
        <taxon>Cylindrosympodiaceae</taxon>
        <taxon>Tothia</taxon>
    </lineage>
</organism>
<evidence type="ECO:0000259" key="17">
    <source>
        <dbReference type="Pfam" id="PF18595"/>
    </source>
</evidence>
<evidence type="ECO:0000256" key="13">
    <source>
        <dbReference type="ARBA" id="ARBA00023328"/>
    </source>
</evidence>
<evidence type="ECO:0000256" key="4">
    <source>
        <dbReference type="ARBA" id="ARBA00005498"/>
    </source>
</evidence>
<dbReference type="GO" id="GO:0044877">
    <property type="term" value="F:protein-containing complex binding"/>
    <property type="evidence" value="ECO:0007669"/>
    <property type="project" value="TreeGrafter"/>
</dbReference>
<keyword evidence="9" id="KW-0995">Kinetochore</keyword>
<accession>A0A9P4NJ70</accession>
<evidence type="ECO:0000259" key="16">
    <source>
        <dbReference type="Pfam" id="PF03800"/>
    </source>
</evidence>
<evidence type="ECO:0000256" key="14">
    <source>
        <dbReference type="SAM" id="Coils"/>
    </source>
</evidence>
<proteinExistence type="inferred from homology"/>
<keyword evidence="10 14" id="KW-0175">Coiled coil</keyword>
<feature type="region of interest" description="Disordered" evidence="15">
    <location>
        <begin position="329"/>
        <end position="352"/>
    </location>
</feature>
<dbReference type="GO" id="GO:0045132">
    <property type="term" value="P:meiotic chromosome segregation"/>
    <property type="evidence" value="ECO:0007669"/>
    <property type="project" value="TreeGrafter"/>
</dbReference>
<evidence type="ECO:0000256" key="15">
    <source>
        <dbReference type="SAM" id="MobiDB-lite"/>
    </source>
</evidence>